<sequence length="143" mass="16004">MLQFRNITVTPSDPVVDWGVEGLLTAIERGGIEHWSSILREVQRAVSAEFREELEEALAIADGGGKYVLQRALLREDESPEQRVQRRLRQSFRATGFSQQRFADELGTSQPRLSTYLSGKVVPSASLLEHAEVIAGRRRSALV</sequence>
<reference evidence="2" key="2">
    <citation type="submission" date="2021-04" db="EMBL/GenBank/DDBJ databases">
        <authorList>
            <person name="Gilroy R."/>
        </authorList>
    </citation>
    <scope>NUCLEOTIDE SEQUENCE</scope>
    <source>
        <strain evidence="2">ChiGjej1B1-98</strain>
    </source>
</reference>
<proteinExistence type="predicted"/>
<dbReference type="CDD" id="cd00093">
    <property type="entry name" value="HTH_XRE"/>
    <property type="match status" value="1"/>
</dbReference>
<evidence type="ECO:0000313" key="2">
    <source>
        <dbReference type="EMBL" id="HIY67012.1"/>
    </source>
</evidence>
<feature type="domain" description="HTH cro/C1-type" evidence="1">
    <location>
        <begin position="88"/>
        <end position="129"/>
    </location>
</feature>
<dbReference type="InterPro" id="IPR001387">
    <property type="entry name" value="Cro/C1-type_HTH"/>
</dbReference>
<accession>A0A9D1YWF3</accession>
<dbReference type="Proteomes" id="UP000824005">
    <property type="component" value="Unassembled WGS sequence"/>
</dbReference>
<organism evidence="2 3">
    <name type="scientific">Candidatus Agrococcus pullicola</name>
    <dbReference type="NCBI Taxonomy" id="2838429"/>
    <lineage>
        <taxon>Bacteria</taxon>
        <taxon>Bacillati</taxon>
        <taxon>Actinomycetota</taxon>
        <taxon>Actinomycetes</taxon>
        <taxon>Micrococcales</taxon>
        <taxon>Microbacteriaceae</taxon>
        <taxon>Agrococcus</taxon>
    </lineage>
</organism>
<reference evidence="2" key="1">
    <citation type="journal article" date="2021" name="PeerJ">
        <title>Extensive microbial diversity within the chicken gut microbiome revealed by metagenomics and culture.</title>
        <authorList>
            <person name="Gilroy R."/>
            <person name="Ravi A."/>
            <person name="Getino M."/>
            <person name="Pursley I."/>
            <person name="Horton D.L."/>
            <person name="Alikhan N.F."/>
            <person name="Baker D."/>
            <person name="Gharbi K."/>
            <person name="Hall N."/>
            <person name="Watson M."/>
            <person name="Adriaenssens E.M."/>
            <person name="Foster-Nyarko E."/>
            <person name="Jarju S."/>
            <person name="Secka A."/>
            <person name="Antonio M."/>
            <person name="Oren A."/>
            <person name="Chaudhuri R.R."/>
            <person name="La Ragione R."/>
            <person name="Hildebrand F."/>
            <person name="Pallen M.J."/>
        </authorList>
    </citation>
    <scope>NUCLEOTIDE SEQUENCE</scope>
    <source>
        <strain evidence="2">ChiGjej1B1-98</strain>
    </source>
</reference>
<protein>
    <submittedName>
        <fullName evidence="2">Helix-turn-helix domain-containing protein</fullName>
    </submittedName>
</protein>
<dbReference type="Gene3D" id="1.10.260.40">
    <property type="entry name" value="lambda repressor-like DNA-binding domains"/>
    <property type="match status" value="1"/>
</dbReference>
<dbReference type="EMBL" id="DXDC01000366">
    <property type="protein sequence ID" value="HIY67012.1"/>
    <property type="molecule type" value="Genomic_DNA"/>
</dbReference>
<evidence type="ECO:0000259" key="1">
    <source>
        <dbReference type="PROSITE" id="PS50943"/>
    </source>
</evidence>
<name>A0A9D1YWF3_9MICO</name>
<comment type="caution">
    <text evidence="2">The sequence shown here is derived from an EMBL/GenBank/DDBJ whole genome shotgun (WGS) entry which is preliminary data.</text>
</comment>
<dbReference type="SUPFAM" id="SSF47413">
    <property type="entry name" value="lambda repressor-like DNA-binding domains"/>
    <property type="match status" value="1"/>
</dbReference>
<dbReference type="Pfam" id="PF13560">
    <property type="entry name" value="HTH_31"/>
    <property type="match status" value="1"/>
</dbReference>
<dbReference type="GO" id="GO:0003677">
    <property type="term" value="F:DNA binding"/>
    <property type="evidence" value="ECO:0007669"/>
    <property type="project" value="InterPro"/>
</dbReference>
<dbReference type="AlphaFoldDB" id="A0A9D1YWF3"/>
<gene>
    <name evidence="2" type="ORF">H9830_12135</name>
</gene>
<evidence type="ECO:0000313" key="3">
    <source>
        <dbReference type="Proteomes" id="UP000824005"/>
    </source>
</evidence>
<dbReference type="PROSITE" id="PS50943">
    <property type="entry name" value="HTH_CROC1"/>
    <property type="match status" value="1"/>
</dbReference>
<dbReference type="InterPro" id="IPR010982">
    <property type="entry name" value="Lambda_DNA-bd_dom_sf"/>
</dbReference>